<evidence type="ECO:0000313" key="3">
    <source>
        <dbReference type="Proteomes" id="UP001163203"/>
    </source>
</evidence>
<feature type="signal peptide" evidence="1">
    <location>
        <begin position="1"/>
        <end position="24"/>
    </location>
</feature>
<keyword evidence="3" id="KW-1185">Reference proteome</keyword>
<name>A0ABY7B388_9PSEU</name>
<feature type="chain" id="PRO_5045386755" description="Lipoprotein" evidence="1">
    <location>
        <begin position="25"/>
        <end position="278"/>
    </location>
</feature>
<evidence type="ECO:0000313" key="2">
    <source>
        <dbReference type="EMBL" id="WAL66780.1"/>
    </source>
</evidence>
<dbReference type="PROSITE" id="PS51257">
    <property type="entry name" value="PROKAR_LIPOPROTEIN"/>
    <property type="match status" value="1"/>
</dbReference>
<gene>
    <name evidence="2" type="ORF">ORV05_02910</name>
</gene>
<accession>A0ABY7B388</accession>
<proteinExistence type="predicted"/>
<keyword evidence="1" id="KW-0732">Signal</keyword>
<dbReference type="Gene3D" id="2.50.20.20">
    <property type="match status" value="1"/>
</dbReference>
<dbReference type="EMBL" id="CP113836">
    <property type="protein sequence ID" value="WAL66780.1"/>
    <property type="molecule type" value="Genomic_DNA"/>
</dbReference>
<protein>
    <recommendedName>
        <fullName evidence="4">Lipoprotein</fullName>
    </recommendedName>
</protein>
<reference evidence="2" key="1">
    <citation type="submission" date="2022-11" db="EMBL/GenBank/DDBJ databases">
        <authorList>
            <person name="Mo P."/>
        </authorList>
    </citation>
    <scope>NUCLEOTIDE SEQUENCE</scope>
    <source>
        <strain evidence="2">HUAS 11-8</strain>
    </source>
</reference>
<organism evidence="2 3">
    <name type="scientific">Amycolatopsis cynarae</name>
    <dbReference type="NCBI Taxonomy" id="2995223"/>
    <lineage>
        <taxon>Bacteria</taxon>
        <taxon>Bacillati</taxon>
        <taxon>Actinomycetota</taxon>
        <taxon>Actinomycetes</taxon>
        <taxon>Pseudonocardiales</taxon>
        <taxon>Pseudonocardiaceae</taxon>
        <taxon>Amycolatopsis</taxon>
    </lineage>
</organism>
<dbReference type="InterPro" id="IPR029046">
    <property type="entry name" value="LolA/LolB/LppX"/>
</dbReference>
<dbReference type="SUPFAM" id="SSF89392">
    <property type="entry name" value="Prokaryotic lipoproteins and lipoprotein localization factors"/>
    <property type="match status" value="1"/>
</dbReference>
<dbReference type="Proteomes" id="UP001163203">
    <property type="component" value="Chromosome"/>
</dbReference>
<evidence type="ECO:0008006" key="4">
    <source>
        <dbReference type="Google" id="ProtNLM"/>
    </source>
</evidence>
<dbReference type="RefSeq" id="WP_268756905.1">
    <property type="nucleotide sequence ID" value="NZ_CP113836.1"/>
</dbReference>
<sequence length="278" mass="28941">MKKLALTVGGLALTVALTACGAKAGNGTGNTAAGTNATGGMSALFSNAQDLAHAASSKTGQAKTAKFSMDMSMGAQSMKAQGSGDFDPAKPAVQMTMNIGEMTEEMRIVDNTVYIKLPKELSAKTGSSKPWVKTSADSMMGKQLGAGKADQNDPSKMLEKVQQAGTITKSEQTVLDGQPATHYVITVDLNKAVQVMGSEVDKTVLDKIAGKNVTFPMEIWLNSDMLPVQITEDLGDMMKAAGAPAGTDQVKVTMKYTDWGAPVDVQAPPADQVGTMGN</sequence>
<evidence type="ECO:0000256" key="1">
    <source>
        <dbReference type="SAM" id="SignalP"/>
    </source>
</evidence>